<dbReference type="GO" id="GO:0003993">
    <property type="term" value="F:acid phosphatase activity"/>
    <property type="evidence" value="ECO:0007669"/>
    <property type="project" value="InterPro"/>
</dbReference>
<keyword evidence="2" id="KW-0472">Membrane</keyword>
<dbReference type="InterPro" id="IPR003961">
    <property type="entry name" value="FN3_dom"/>
</dbReference>
<evidence type="ECO:0000256" key="1">
    <source>
        <dbReference type="SAM" id="MobiDB-lite"/>
    </source>
</evidence>
<dbReference type="Pfam" id="PF19077">
    <property type="entry name" value="Big_13"/>
    <property type="match status" value="1"/>
</dbReference>
<dbReference type="GO" id="GO:0046872">
    <property type="term" value="F:metal ion binding"/>
    <property type="evidence" value="ECO:0007669"/>
    <property type="project" value="InterPro"/>
</dbReference>
<feature type="compositionally biased region" description="Polar residues" evidence="1">
    <location>
        <begin position="386"/>
        <end position="403"/>
    </location>
</feature>
<name>A0A1J4RVS9_9BACT</name>
<sequence length="438" mass="45345">MINLKLTKIHFPTALGLLILLVAIGVGLYWVKNKTAPDSASGQTLAPKQVRLTNVTDSSFSVSWTSDQPTNAKVKIGTDLNNLKDRFGDDRDQLSGETGSFEVHYLTAKNLTPNTKYYFKIESGGKSFDNQGKPFEITTGPTLGSPPGADPVYGTVLTAAKTPAEGVIVYVNLANAAPLSALVKSGGDWALSLSTARTSDLKSYLNYDAQATIVNLLIQGGRQGTAPAITTTANDNPVPDIILGQSHDFRRAPLAAAETPIASGSGNFSLEPLIAQNQPPATPSGEVTLENPGVDGEVINATQPAFIGSGPPGTVLAIEIHSDDTYTGTATIGKTGDWEFIPPQGLSSGEHSITIAYLDSGGVEQSLNRSFVIAAAGQTDVPAITATPSGEISTDSGRTSMPSTAGGVPHPGAGDISLLLLLTGAGLLIGGLQIKKVV</sequence>
<dbReference type="InterPro" id="IPR015914">
    <property type="entry name" value="PAPs_N"/>
</dbReference>
<dbReference type="Pfam" id="PF16656">
    <property type="entry name" value="Pur_ac_phosph_N"/>
    <property type="match status" value="1"/>
</dbReference>
<protein>
    <recommendedName>
        <fullName evidence="3">Fibronectin type-III domain-containing protein</fullName>
    </recommendedName>
</protein>
<accession>A0A1J4RVS9</accession>
<dbReference type="Gene3D" id="2.60.40.380">
    <property type="entry name" value="Purple acid phosphatase-like, N-terminal"/>
    <property type="match status" value="1"/>
</dbReference>
<keyword evidence="2" id="KW-0812">Transmembrane</keyword>
<evidence type="ECO:0000313" key="5">
    <source>
        <dbReference type="Proteomes" id="UP000183144"/>
    </source>
</evidence>
<dbReference type="PROSITE" id="PS50853">
    <property type="entry name" value="FN3"/>
    <property type="match status" value="1"/>
</dbReference>
<dbReference type="CDD" id="cd00063">
    <property type="entry name" value="FN3"/>
    <property type="match status" value="1"/>
</dbReference>
<feature type="region of interest" description="Disordered" evidence="1">
    <location>
        <begin position="386"/>
        <end position="405"/>
    </location>
</feature>
<evidence type="ECO:0000313" key="4">
    <source>
        <dbReference type="EMBL" id="OIN90030.1"/>
    </source>
</evidence>
<gene>
    <name evidence="4" type="ORF">AUJ59_00130</name>
</gene>
<dbReference type="SMART" id="SM00060">
    <property type="entry name" value="FN3"/>
    <property type="match status" value="1"/>
</dbReference>
<dbReference type="Proteomes" id="UP000183144">
    <property type="component" value="Unassembled WGS sequence"/>
</dbReference>
<dbReference type="InterPro" id="IPR044016">
    <property type="entry name" value="Big_13"/>
</dbReference>
<dbReference type="EMBL" id="MNUI01000004">
    <property type="protein sequence ID" value="OIN90030.1"/>
    <property type="molecule type" value="Genomic_DNA"/>
</dbReference>
<dbReference type="Gene3D" id="3.30.420.430">
    <property type="match status" value="1"/>
</dbReference>
<dbReference type="InterPro" id="IPR008963">
    <property type="entry name" value="Purple_acid_Pase-like_N"/>
</dbReference>
<feature type="domain" description="Fibronectin type-III" evidence="3">
    <location>
        <begin position="46"/>
        <end position="145"/>
    </location>
</feature>
<feature type="transmembrane region" description="Helical" evidence="2">
    <location>
        <begin position="12"/>
        <end position="31"/>
    </location>
</feature>
<evidence type="ECO:0000259" key="3">
    <source>
        <dbReference type="PROSITE" id="PS50853"/>
    </source>
</evidence>
<proteinExistence type="predicted"/>
<dbReference type="SUPFAM" id="SSF49363">
    <property type="entry name" value="Purple acid phosphatase, N-terminal domain"/>
    <property type="match status" value="1"/>
</dbReference>
<evidence type="ECO:0000256" key="2">
    <source>
        <dbReference type="SAM" id="Phobius"/>
    </source>
</evidence>
<reference evidence="4 5" key="1">
    <citation type="journal article" date="2016" name="Environ. Microbiol.">
        <title>Genomic resolution of a cold subsurface aquifer community provides metabolic insights for novel microbes adapted to high CO concentrations.</title>
        <authorList>
            <person name="Probst A.J."/>
            <person name="Castelle C.J."/>
            <person name="Singh A."/>
            <person name="Brown C.T."/>
            <person name="Anantharaman K."/>
            <person name="Sharon I."/>
            <person name="Hug L.A."/>
            <person name="Burstein D."/>
            <person name="Emerson J.B."/>
            <person name="Thomas B.C."/>
            <person name="Banfield J.F."/>
        </authorList>
    </citation>
    <scope>NUCLEOTIDE SEQUENCE [LARGE SCALE GENOMIC DNA]</scope>
    <source>
        <strain evidence="4">CG1_02_47_37</strain>
    </source>
</reference>
<dbReference type="STRING" id="1805034.AUJ59_00130"/>
<keyword evidence="2" id="KW-1133">Transmembrane helix</keyword>
<organism evidence="4 5">
    <name type="scientific">Candidatus Beckwithbacteria bacterium CG1_02_47_37</name>
    <dbReference type="NCBI Taxonomy" id="1805034"/>
    <lineage>
        <taxon>Bacteria</taxon>
        <taxon>Candidatus Beckwithiibacteriota</taxon>
    </lineage>
</organism>
<dbReference type="AlphaFoldDB" id="A0A1J4RVS9"/>
<comment type="caution">
    <text evidence="4">The sequence shown here is derived from an EMBL/GenBank/DDBJ whole genome shotgun (WGS) entry which is preliminary data.</text>
</comment>